<comment type="similarity">
    <text evidence="8">Belongs to the binding-protein-dependent transport system permease family. LivHM subfamily.</text>
</comment>
<feature type="transmembrane region" description="Helical" evidence="9">
    <location>
        <begin position="136"/>
        <end position="160"/>
    </location>
</feature>
<keyword evidence="3" id="KW-1003">Cell membrane</keyword>
<evidence type="ECO:0000313" key="11">
    <source>
        <dbReference type="Proteomes" id="UP000031971"/>
    </source>
</evidence>
<keyword evidence="11" id="KW-1185">Reference proteome</keyword>
<evidence type="ECO:0000256" key="4">
    <source>
        <dbReference type="ARBA" id="ARBA00022692"/>
    </source>
</evidence>
<dbReference type="Pfam" id="PF02653">
    <property type="entry name" value="BPD_transp_2"/>
    <property type="match status" value="1"/>
</dbReference>
<dbReference type="EMBL" id="JXSL01000027">
    <property type="protein sequence ID" value="KIL99039.1"/>
    <property type="molecule type" value="Genomic_DNA"/>
</dbReference>
<name>A0A0C2YH44_PARME</name>
<dbReference type="InterPro" id="IPR001851">
    <property type="entry name" value="ABC_transp_permease"/>
</dbReference>
<dbReference type="PANTHER" id="PTHR11795">
    <property type="entry name" value="BRANCHED-CHAIN AMINO ACID TRANSPORT SYSTEM PERMEASE PROTEIN LIVH"/>
    <property type="match status" value="1"/>
</dbReference>
<dbReference type="CDD" id="cd06582">
    <property type="entry name" value="TM_PBP1_LivH_like"/>
    <property type="match status" value="1"/>
</dbReference>
<evidence type="ECO:0000313" key="10">
    <source>
        <dbReference type="EMBL" id="KIL99039.1"/>
    </source>
</evidence>
<feature type="transmembrane region" description="Helical" evidence="9">
    <location>
        <begin position="64"/>
        <end position="84"/>
    </location>
</feature>
<evidence type="ECO:0000256" key="1">
    <source>
        <dbReference type="ARBA" id="ARBA00004651"/>
    </source>
</evidence>
<proteinExistence type="inferred from homology"/>
<reference evidence="10 11" key="1">
    <citation type="submission" date="2015-01" db="EMBL/GenBank/DDBJ databases">
        <title>Genome Sequence of Magnetospirillum magnetotacticum Strain MS-1.</title>
        <authorList>
            <person name="Marinov G.K."/>
            <person name="Smalley M.D."/>
            <person name="DeSalvo G."/>
        </authorList>
    </citation>
    <scope>NUCLEOTIDE SEQUENCE [LARGE SCALE GENOMIC DNA]</scope>
    <source>
        <strain evidence="10 11">MS-1</strain>
    </source>
</reference>
<feature type="transmembrane region" description="Helical" evidence="9">
    <location>
        <begin position="266"/>
        <end position="285"/>
    </location>
</feature>
<organism evidence="10 11">
    <name type="scientific">Paramagnetospirillum magnetotacticum MS-1</name>
    <dbReference type="NCBI Taxonomy" id="272627"/>
    <lineage>
        <taxon>Bacteria</taxon>
        <taxon>Pseudomonadati</taxon>
        <taxon>Pseudomonadota</taxon>
        <taxon>Alphaproteobacteria</taxon>
        <taxon>Rhodospirillales</taxon>
        <taxon>Magnetospirillaceae</taxon>
        <taxon>Paramagnetospirillum</taxon>
    </lineage>
</organism>
<protein>
    <submittedName>
        <fullName evidence="10">High-affinity branched-chain amino acid transport system permease protein LivH</fullName>
    </submittedName>
</protein>
<keyword evidence="4 9" id="KW-0812">Transmembrane</keyword>
<dbReference type="STRING" id="272627.CCC_02489"/>
<dbReference type="PANTHER" id="PTHR11795:SF445">
    <property type="entry name" value="AMINO ACID ABC TRANSPORTER PERMEASE PROTEIN"/>
    <property type="match status" value="1"/>
</dbReference>
<keyword evidence="2" id="KW-0813">Transport</keyword>
<dbReference type="InterPro" id="IPR052157">
    <property type="entry name" value="BCAA_transport_permease"/>
</dbReference>
<dbReference type="OrthoDB" id="9778908at2"/>
<comment type="caution">
    <text evidence="10">The sequence shown here is derived from an EMBL/GenBank/DDBJ whole genome shotgun (WGS) entry which is preliminary data.</text>
</comment>
<dbReference type="GO" id="GO:0006865">
    <property type="term" value="P:amino acid transport"/>
    <property type="evidence" value="ECO:0007669"/>
    <property type="project" value="UniProtKB-KW"/>
</dbReference>
<comment type="subcellular location">
    <subcellularLocation>
        <location evidence="1">Cell membrane</location>
        <topology evidence="1">Multi-pass membrane protein</topology>
    </subcellularLocation>
</comment>
<evidence type="ECO:0000256" key="7">
    <source>
        <dbReference type="ARBA" id="ARBA00023136"/>
    </source>
</evidence>
<dbReference type="GO" id="GO:0022857">
    <property type="term" value="F:transmembrane transporter activity"/>
    <property type="evidence" value="ECO:0007669"/>
    <property type="project" value="InterPro"/>
</dbReference>
<keyword evidence="5" id="KW-0029">Amino-acid transport</keyword>
<feature type="transmembrane region" description="Helical" evidence="9">
    <location>
        <begin position="6"/>
        <end position="28"/>
    </location>
</feature>
<evidence type="ECO:0000256" key="9">
    <source>
        <dbReference type="SAM" id="Phobius"/>
    </source>
</evidence>
<evidence type="ECO:0000256" key="3">
    <source>
        <dbReference type="ARBA" id="ARBA00022475"/>
    </source>
</evidence>
<feature type="transmembrane region" description="Helical" evidence="9">
    <location>
        <begin position="96"/>
        <end position="116"/>
    </location>
</feature>
<evidence type="ECO:0000256" key="2">
    <source>
        <dbReference type="ARBA" id="ARBA00022448"/>
    </source>
</evidence>
<accession>A0A0C2YH44</accession>
<keyword evidence="6 9" id="KW-1133">Transmembrane helix</keyword>
<sequence>MLELTLQSLFSGVLSGAYYALIALGLALVFGTMRVINLAHGELVLLGAYISYTAEEKLGLDPLASLPLALAVVVGTAILVYYLVSLIKTDRELNSLILTFGIGVILTNGVLMIWSADIHSATTPWYHDATILFETLFAMQAELVFAGIGILLVGAVWWWLEKSWYGRALRAVASNRDAAKLMGVNPQLTEILSFAVSGLLATVAGVAIYTAKVIQPAMGHHLTVKAFIITVLAGMGSVPGVLLGAVLLGVVESLTVTLASSALQELAGMVLFLVVLLLMPSGLFGRAKRRG</sequence>
<evidence type="ECO:0000256" key="5">
    <source>
        <dbReference type="ARBA" id="ARBA00022970"/>
    </source>
</evidence>
<dbReference type="AlphaFoldDB" id="A0A0C2YH44"/>
<keyword evidence="7 9" id="KW-0472">Membrane</keyword>
<gene>
    <name evidence="10" type="ORF">CCC_02489</name>
</gene>
<dbReference type="Proteomes" id="UP000031971">
    <property type="component" value="Unassembled WGS sequence"/>
</dbReference>
<evidence type="ECO:0000256" key="8">
    <source>
        <dbReference type="ARBA" id="ARBA00037998"/>
    </source>
</evidence>
<dbReference type="GO" id="GO:0005886">
    <property type="term" value="C:plasma membrane"/>
    <property type="evidence" value="ECO:0007669"/>
    <property type="project" value="UniProtKB-SubCell"/>
</dbReference>
<dbReference type="RefSeq" id="WP_041041340.1">
    <property type="nucleotide sequence ID" value="NZ_JXSL01000027.1"/>
</dbReference>
<evidence type="ECO:0000256" key="6">
    <source>
        <dbReference type="ARBA" id="ARBA00022989"/>
    </source>
</evidence>